<dbReference type="Proteomes" id="UP000288547">
    <property type="component" value="Unassembled WGS sequence"/>
</dbReference>
<organism evidence="3 4">
    <name type="scientific">Labedella phragmitis</name>
    <dbReference type="NCBI Taxonomy" id="2498849"/>
    <lineage>
        <taxon>Bacteria</taxon>
        <taxon>Bacillati</taxon>
        <taxon>Actinomycetota</taxon>
        <taxon>Actinomycetes</taxon>
        <taxon>Micrococcales</taxon>
        <taxon>Microbacteriaceae</taxon>
        <taxon>Labedella</taxon>
    </lineage>
</organism>
<keyword evidence="4" id="KW-1185">Reference proteome</keyword>
<dbReference type="PANTHER" id="PTHR30344:SF1">
    <property type="entry name" value="6-PHOSPHOGLUCONOLACTONASE"/>
    <property type="match status" value="1"/>
</dbReference>
<dbReference type="GO" id="GO:0017057">
    <property type="term" value="F:6-phosphogluconolactonase activity"/>
    <property type="evidence" value="ECO:0007669"/>
    <property type="project" value="TreeGrafter"/>
</dbReference>
<dbReference type="Pfam" id="PF10282">
    <property type="entry name" value="Lactonase"/>
    <property type="match status" value="1"/>
</dbReference>
<dbReference type="PANTHER" id="PTHR30344">
    <property type="entry name" value="6-PHOSPHOGLUCONOLACTONASE-RELATED"/>
    <property type="match status" value="1"/>
</dbReference>
<comment type="similarity">
    <text evidence="1">Belongs to the cycloisomerase 2 family.</text>
</comment>
<name>A0A3S4A7B5_9MICO</name>
<protein>
    <submittedName>
        <fullName evidence="3">3-carboxymuconate cyclase</fullName>
    </submittedName>
</protein>
<sequence>MDDDAVAFWLGSYTPGADGAGDGTGVGVRALGREESGGLVPIADVEADSPSWVVQHPTLPVVYAAEEFSGFVVAFRASPDGTLTPLGDPVEVGGIVCHLTVASRGDALIASCYGDGRVVVLALAPDGSLFRTPVELAPAVDPYVVPTSATLARGGLLLPDSATDPTEPASTDVDPRQSRAHTSRWLSDGRLATTDLGFDLVRFWRRGSSSTAPLVLDHEVTLPRGVGPRHLAWHESGHLHVVTEYSIEVFTLRAGHDGRFSVVAGVEATSDGAQDGDSAAELTVVGSREHLHTSVRGSDRISTLQIRGDGSELRAVGDVDSGGAVPRHHAEDGGVLHVANQGSGTIDSFEIDERTGVPARRVGRVEVGSPTCLTPASVAGGATGERATAAPATE</sequence>
<dbReference type="RefSeq" id="WP_128493968.1">
    <property type="nucleotide sequence ID" value="NZ_RZNB01000001.1"/>
</dbReference>
<dbReference type="SUPFAM" id="SSF51004">
    <property type="entry name" value="C-terminal (heme d1) domain of cytochrome cd1-nitrite reductase"/>
    <property type="match status" value="1"/>
</dbReference>
<feature type="region of interest" description="Disordered" evidence="2">
    <location>
        <begin position="157"/>
        <end position="181"/>
    </location>
</feature>
<evidence type="ECO:0000256" key="1">
    <source>
        <dbReference type="ARBA" id="ARBA00005564"/>
    </source>
</evidence>
<evidence type="ECO:0000256" key="2">
    <source>
        <dbReference type="SAM" id="MobiDB-lite"/>
    </source>
</evidence>
<evidence type="ECO:0000313" key="4">
    <source>
        <dbReference type="Proteomes" id="UP000288547"/>
    </source>
</evidence>
<dbReference type="InterPro" id="IPR011048">
    <property type="entry name" value="Haem_d1_sf"/>
</dbReference>
<evidence type="ECO:0000313" key="3">
    <source>
        <dbReference type="EMBL" id="RWZ53125.1"/>
    </source>
</evidence>
<dbReference type="InterPro" id="IPR050282">
    <property type="entry name" value="Cycloisomerase_2"/>
</dbReference>
<comment type="caution">
    <text evidence="3">The sequence shown here is derived from an EMBL/GenBank/DDBJ whole genome shotgun (WGS) entry which is preliminary data.</text>
</comment>
<reference evidence="3 4" key="1">
    <citation type="submission" date="2018-12" db="EMBL/GenBank/DDBJ databases">
        <authorList>
            <person name="Li F."/>
        </authorList>
    </citation>
    <scope>NUCLEOTIDE SEQUENCE [LARGE SCALE GENOMIC DNA]</scope>
    <source>
        <strain evidence="3 4">11W25H-1</strain>
    </source>
</reference>
<dbReference type="EMBL" id="RZNB01000001">
    <property type="protein sequence ID" value="RWZ53125.1"/>
    <property type="molecule type" value="Genomic_DNA"/>
</dbReference>
<dbReference type="InterPro" id="IPR015943">
    <property type="entry name" value="WD40/YVTN_repeat-like_dom_sf"/>
</dbReference>
<dbReference type="InterPro" id="IPR019405">
    <property type="entry name" value="Lactonase_7-beta_prop"/>
</dbReference>
<accession>A0A3S4A7B5</accession>
<gene>
    <name evidence="3" type="ORF">ELQ90_04155</name>
</gene>
<proteinExistence type="inferred from homology"/>
<dbReference type="OrthoDB" id="9790815at2"/>
<dbReference type="Gene3D" id="2.130.10.10">
    <property type="entry name" value="YVTN repeat-like/Quinoprotein amine dehydrogenase"/>
    <property type="match status" value="1"/>
</dbReference>
<dbReference type="AlphaFoldDB" id="A0A3S4A7B5"/>